<evidence type="ECO:0000256" key="1">
    <source>
        <dbReference type="SAM" id="MobiDB-lite"/>
    </source>
</evidence>
<reference evidence="2" key="1">
    <citation type="submission" date="2009-04" db="EMBL/GenBank/DDBJ databases">
        <authorList>
            <person name="Weinstock G."/>
            <person name="Sodergren E."/>
            <person name="Clifton S."/>
            <person name="Fulton L."/>
            <person name="Fulton B."/>
            <person name="Courtney L."/>
            <person name="Fronick C."/>
            <person name="Harrison M."/>
            <person name="Strong C."/>
            <person name="Farmer C."/>
            <person name="Delahaunty K."/>
            <person name="Markovic C."/>
            <person name="Hall O."/>
            <person name="Minx P."/>
            <person name="Tomlinson C."/>
            <person name="Mitreva M."/>
            <person name="Nelson J."/>
            <person name="Hou S."/>
            <person name="Wollam A."/>
            <person name="Pepin K.H."/>
            <person name="Johnson M."/>
            <person name="Bhonagiri V."/>
            <person name="Nash W.E."/>
            <person name="Warren W."/>
            <person name="Chinwalla A."/>
            <person name="Mardis E.R."/>
            <person name="Wilson R.K."/>
        </authorList>
    </citation>
    <scope>NUCLEOTIDE SEQUENCE [LARGE SCALE GENOMIC DNA]</scope>
    <source>
        <strain evidence="2">ATCC 51147</strain>
    </source>
</reference>
<feature type="region of interest" description="Disordered" evidence="1">
    <location>
        <begin position="14"/>
        <end position="42"/>
    </location>
</feature>
<name>C4GG17_9NEIS</name>
<organism evidence="2 3">
    <name type="scientific">Kingella oralis ATCC 51147</name>
    <dbReference type="NCBI Taxonomy" id="629741"/>
    <lineage>
        <taxon>Bacteria</taxon>
        <taxon>Pseudomonadati</taxon>
        <taxon>Pseudomonadota</taxon>
        <taxon>Betaproteobacteria</taxon>
        <taxon>Neisseriales</taxon>
        <taxon>Neisseriaceae</taxon>
        <taxon>Kingella</taxon>
    </lineage>
</organism>
<comment type="caution">
    <text evidence="2">The sequence shown here is derived from an EMBL/GenBank/DDBJ whole genome shotgun (WGS) entry which is preliminary data.</text>
</comment>
<dbReference type="STRING" id="629741.GCWU000324_01084"/>
<gene>
    <name evidence="2" type="ORF">GCWU000324_01084</name>
</gene>
<accession>C4GG17</accession>
<keyword evidence="3" id="KW-1185">Reference proteome</keyword>
<dbReference type="HOGENOM" id="CLU_3252803_0_0_4"/>
<dbReference type="Proteomes" id="UP000003009">
    <property type="component" value="Unassembled WGS sequence"/>
</dbReference>
<proteinExistence type="predicted"/>
<protein>
    <submittedName>
        <fullName evidence="2">Uncharacterized protein</fullName>
    </submittedName>
</protein>
<dbReference type="AlphaFoldDB" id="C4GG17"/>
<evidence type="ECO:0000313" key="2">
    <source>
        <dbReference type="EMBL" id="EEP69172.1"/>
    </source>
</evidence>
<dbReference type="EMBL" id="ACJW02000002">
    <property type="protein sequence ID" value="EEP69172.1"/>
    <property type="molecule type" value="Genomic_DNA"/>
</dbReference>
<sequence length="42" mass="4693">MTVFFVFRLPQSPTKFQAAPSQSPNPQHESTPTWQSNGFPAT</sequence>
<evidence type="ECO:0000313" key="3">
    <source>
        <dbReference type="Proteomes" id="UP000003009"/>
    </source>
</evidence>